<dbReference type="EMBL" id="MU864426">
    <property type="protein sequence ID" value="KAK4186340.1"/>
    <property type="molecule type" value="Genomic_DNA"/>
</dbReference>
<keyword evidence="4" id="KW-1185">Reference proteome</keyword>
<feature type="domain" description="Clr5" evidence="2">
    <location>
        <begin position="125"/>
        <end position="177"/>
    </location>
</feature>
<dbReference type="Proteomes" id="UP001302126">
    <property type="component" value="Unassembled WGS sequence"/>
</dbReference>
<organism evidence="3 4">
    <name type="scientific">Podospora australis</name>
    <dbReference type="NCBI Taxonomy" id="1536484"/>
    <lineage>
        <taxon>Eukaryota</taxon>
        <taxon>Fungi</taxon>
        <taxon>Dikarya</taxon>
        <taxon>Ascomycota</taxon>
        <taxon>Pezizomycotina</taxon>
        <taxon>Sordariomycetes</taxon>
        <taxon>Sordariomycetidae</taxon>
        <taxon>Sordariales</taxon>
        <taxon>Podosporaceae</taxon>
        <taxon>Podospora</taxon>
    </lineage>
</organism>
<dbReference type="Pfam" id="PF14420">
    <property type="entry name" value="Clr5"/>
    <property type="match status" value="1"/>
</dbReference>
<evidence type="ECO:0000313" key="3">
    <source>
        <dbReference type="EMBL" id="KAK4186340.1"/>
    </source>
</evidence>
<reference evidence="3" key="2">
    <citation type="submission" date="2023-05" db="EMBL/GenBank/DDBJ databases">
        <authorList>
            <consortium name="Lawrence Berkeley National Laboratory"/>
            <person name="Steindorff A."/>
            <person name="Hensen N."/>
            <person name="Bonometti L."/>
            <person name="Westerberg I."/>
            <person name="Brannstrom I.O."/>
            <person name="Guillou S."/>
            <person name="Cros-Aarteil S."/>
            <person name="Calhoun S."/>
            <person name="Haridas S."/>
            <person name="Kuo A."/>
            <person name="Mondo S."/>
            <person name="Pangilinan J."/>
            <person name="Riley R."/>
            <person name="Labutti K."/>
            <person name="Andreopoulos B."/>
            <person name="Lipzen A."/>
            <person name="Chen C."/>
            <person name="Yanf M."/>
            <person name="Daum C."/>
            <person name="Ng V."/>
            <person name="Clum A."/>
            <person name="Ohm R."/>
            <person name="Martin F."/>
            <person name="Silar P."/>
            <person name="Natvig D."/>
            <person name="Lalanne C."/>
            <person name="Gautier V."/>
            <person name="Ament-Velasquez S.L."/>
            <person name="Kruys A."/>
            <person name="Hutchinson M.I."/>
            <person name="Powell A.J."/>
            <person name="Barry K."/>
            <person name="Miller A.N."/>
            <person name="Grigoriev I.V."/>
            <person name="Debuchy R."/>
            <person name="Gladieux P."/>
            <person name="Thoren M.H."/>
            <person name="Johannesson H."/>
        </authorList>
    </citation>
    <scope>NUCLEOTIDE SEQUENCE</scope>
    <source>
        <strain evidence="3">PSN309</strain>
    </source>
</reference>
<dbReference type="InterPro" id="IPR025676">
    <property type="entry name" value="Clr5_dom"/>
</dbReference>
<protein>
    <recommendedName>
        <fullName evidence="2">Clr5 domain-containing protein</fullName>
    </recommendedName>
</protein>
<proteinExistence type="predicted"/>
<dbReference type="PANTHER" id="PTHR38788">
    <property type="entry name" value="CLR5 DOMAIN-CONTAINING PROTEIN"/>
    <property type="match status" value="1"/>
</dbReference>
<evidence type="ECO:0000259" key="2">
    <source>
        <dbReference type="Pfam" id="PF14420"/>
    </source>
</evidence>
<feature type="compositionally biased region" description="Polar residues" evidence="1">
    <location>
        <begin position="59"/>
        <end position="79"/>
    </location>
</feature>
<sequence>MTRPQLSISTSNLLLLHHHQQNSSTVTLAPISGPIPTTEFQPPLASPSNHLSLPPVSNHLYQTGAPPNSAVSFSSNSPLTDADDRGYDETHDVTTASSVDSMDFDDVLLPAGTEMEEKPLVPSSSADWEAKKSVIKELYMDQNQILNDVMKTMLETHKFRATARMYKGQFQKWNWMKYNKSGAASGTTKTAKSRVGKKRINKCPSRHIQAITSSTSSSTASSHNNKPLIQFHILLHPSEESARLETILLAYEALITHWSSLGGSAPWKIPSPPSPFTPISWSRPQNQEPSILQQIRQALDLFDEGLMDRGGIVLRNAFLRIERALCTASYSGTSPSPSPITPGEAVQQAPLMTIEVEVIWDCLLAVPQLILAKNRPEILVQFTRFVAQFTSFKFSQTHPLAKIARNLLRLAVSMCMGREASYRHLGQGHGGVIHVQQHQQQGEQMLQLYVRNSWELWLDLITKMRGAQDHVTIHLKRGYAVLRGEGEDTSQNRAARSLLSDCVLSLTVSLQERGEVQTTERILELEALLARMYLPLFNKAKAERANVLLMGIIGRVTSKEETRGKDVADWSYEDRYLVFSVRYFLACIAENMGEKERARELRRECLGLPGSTAVTATAGHNGGGRMRRDSFWEQTALFVEGTLRADGSDEAAAEANEIMRERLMTDHERDARHTEATEA</sequence>
<accession>A0AAN7AHX8</accession>
<dbReference type="PANTHER" id="PTHR38788:SF3">
    <property type="entry name" value="CLR5 DOMAIN-CONTAINING PROTEIN"/>
    <property type="match status" value="1"/>
</dbReference>
<gene>
    <name evidence="3" type="ORF">QBC35DRAFT_387434</name>
</gene>
<name>A0AAN7AHX8_9PEZI</name>
<reference evidence="3" key="1">
    <citation type="journal article" date="2023" name="Mol. Phylogenet. Evol.">
        <title>Genome-scale phylogeny and comparative genomics of the fungal order Sordariales.</title>
        <authorList>
            <person name="Hensen N."/>
            <person name="Bonometti L."/>
            <person name="Westerberg I."/>
            <person name="Brannstrom I.O."/>
            <person name="Guillou S."/>
            <person name="Cros-Aarteil S."/>
            <person name="Calhoun S."/>
            <person name="Haridas S."/>
            <person name="Kuo A."/>
            <person name="Mondo S."/>
            <person name="Pangilinan J."/>
            <person name="Riley R."/>
            <person name="LaButti K."/>
            <person name="Andreopoulos B."/>
            <person name="Lipzen A."/>
            <person name="Chen C."/>
            <person name="Yan M."/>
            <person name="Daum C."/>
            <person name="Ng V."/>
            <person name="Clum A."/>
            <person name="Steindorff A."/>
            <person name="Ohm R.A."/>
            <person name="Martin F."/>
            <person name="Silar P."/>
            <person name="Natvig D.O."/>
            <person name="Lalanne C."/>
            <person name="Gautier V."/>
            <person name="Ament-Velasquez S.L."/>
            <person name="Kruys A."/>
            <person name="Hutchinson M.I."/>
            <person name="Powell A.J."/>
            <person name="Barry K."/>
            <person name="Miller A.N."/>
            <person name="Grigoriev I.V."/>
            <person name="Debuchy R."/>
            <person name="Gladieux P."/>
            <person name="Hiltunen Thoren M."/>
            <person name="Johannesson H."/>
        </authorList>
    </citation>
    <scope>NUCLEOTIDE SEQUENCE</scope>
    <source>
        <strain evidence="3">PSN309</strain>
    </source>
</reference>
<evidence type="ECO:0000256" key="1">
    <source>
        <dbReference type="SAM" id="MobiDB-lite"/>
    </source>
</evidence>
<feature type="region of interest" description="Disordered" evidence="1">
    <location>
        <begin position="27"/>
        <end position="87"/>
    </location>
</feature>
<dbReference type="AlphaFoldDB" id="A0AAN7AHX8"/>
<evidence type="ECO:0000313" key="4">
    <source>
        <dbReference type="Proteomes" id="UP001302126"/>
    </source>
</evidence>
<comment type="caution">
    <text evidence="3">The sequence shown here is derived from an EMBL/GenBank/DDBJ whole genome shotgun (WGS) entry which is preliminary data.</text>
</comment>